<dbReference type="PATRIC" id="fig|1341181.4.peg.2202"/>
<dbReference type="EMBL" id="AVGG01000013">
    <property type="protein sequence ID" value="ESU27131.1"/>
    <property type="molecule type" value="Genomic_DNA"/>
</dbReference>
<accession>V6SKK3</accession>
<comment type="caution">
    <text evidence="1">The sequence shown here is derived from an EMBL/GenBank/DDBJ whole genome shotgun (WGS) entry which is preliminary data.</text>
</comment>
<dbReference type="AlphaFoldDB" id="V6SKK3"/>
<sequence>MFFRLKDLNKMMRNVLAALIRSFFGGRFNYIPGQYNTLNL</sequence>
<protein>
    <submittedName>
        <fullName evidence="1">Uncharacterized protein</fullName>
    </submittedName>
</protein>
<proteinExistence type="predicted"/>
<dbReference type="Proteomes" id="UP000018004">
    <property type="component" value="Unassembled WGS sequence"/>
</dbReference>
<reference evidence="1 2" key="1">
    <citation type="submission" date="2013-08" db="EMBL/GenBank/DDBJ databases">
        <title>Flavobacterium limnosediminis JC2902 genome sequencing.</title>
        <authorList>
            <person name="Lee K."/>
            <person name="Yi H."/>
            <person name="Park S."/>
            <person name="Chun J."/>
        </authorList>
    </citation>
    <scope>NUCLEOTIDE SEQUENCE [LARGE SCALE GENOMIC DNA]</scope>
    <source>
        <strain evidence="1 2">JC2902</strain>
    </source>
</reference>
<evidence type="ECO:0000313" key="2">
    <source>
        <dbReference type="Proteomes" id="UP000018004"/>
    </source>
</evidence>
<name>V6SKK3_9FLAO</name>
<organism evidence="1 2">
    <name type="scientific">Flavobacterium limnosediminis JC2902</name>
    <dbReference type="NCBI Taxonomy" id="1341181"/>
    <lineage>
        <taxon>Bacteria</taxon>
        <taxon>Pseudomonadati</taxon>
        <taxon>Bacteroidota</taxon>
        <taxon>Flavobacteriia</taxon>
        <taxon>Flavobacteriales</taxon>
        <taxon>Flavobacteriaceae</taxon>
        <taxon>Flavobacterium</taxon>
    </lineage>
</organism>
<gene>
    <name evidence="1" type="ORF">FLJC2902T_22400</name>
</gene>
<keyword evidence="2" id="KW-1185">Reference proteome</keyword>
<evidence type="ECO:0000313" key="1">
    <source>
        <dbReference type="EMBL" id="ESU27131.1"/>
    </source>
</evidence>